<organism evidence="1 2">
    <name type="scientific">Roseivivax isoporae LMG 25204</name>
    <dbReference type="NCBI Taxonomy" id="1449351"/>
    <lineage>
        <taxon>Bacteria</taxon>
        <taxon>Pseudomonadati</taxon>
        <taxon>Pseudomonadota</taxon>
        <taxon>Alphaproteobacteria</taxon>
        <taxon>Rhodobacterales</taxon>
        <taxon>Roseobacteraceae</taxon>
        <taxon>Roseivivax</taxon>
    </lineage>
</organism>
<dbReference type="EMBL" id="JAME01000079">
    <property type="protein sequence ID" value="ETX26566.1"/>
    <property type="molecule type" value="Genomic_DNA"/>
</dbReference>
<dbReference type="OrthoDB" id="7630456at2"/>
<comment type="caution">
    <text evidence="1">The sequence shown here is derived from an EMBL/GenBank/DDBJ whole genome shotgun (WGS) entry which is preliminary data.</text>
</comment>
<protein>
    <recommendedName>
        <fullName evidence="3">Gene transfer agent protein</fullName>
    </recommendedName>
</protein>
<dbReference type="eggNOG" id="ENOG50331ID">
    <property type="taxonomic scope" value="Bacteria"/>
</dbReference>
<keyword evidence="2" id="KW-1185">Reference proteome</keyword>
<reference evidence="1 2" key="1">
    <citation type="submission" date="2014-01" db="EMBL/GenBank/DDBJ databases">
        <title>Roseivivax isoporae LMG 25204 Genome Sequencing.</title>
        <authorList>
            <person name="Lai Q."/>
            <person name="Li G."/>
            <person name="Shao Z."/>
        </authorList>
    </citation>
    <scope>NUCLEOTIDE SEQUENCE [LARGE SCALE GENOMIC DNA]</scope>
    <source>
        <strain evidence="1 2">LMG 25204</strain>
    </source>
</reference>
<dbReference type="STRING" id="1449351.RISW2_22015"/>
<dbReference type="Proteomes" id="UP000023430">
    <property type="component" value="Unassembled WGS sequence"/>
</dbReference>
<dbReference type="InterPro" id="IPR021508">
    <property type="entry name" value="Gp17-like"/>
</dbReference>
<dbReference type="Gene3D" id="3.30.2000.30">
    <property type="match status" value="1"/>
</dbReference>
<evidence type="ECO:0000313" key="2">
    <source>
        <dbReference type="Proteomes" id="UP000023430"/>
    </source>
</evidence>
<gene>
    <name evidence="1" type="ORF">RISW2_22015</name>
</gene>
<sequence>MSASVALQKAIYDALVADAGVGALVGARIYDNVPKGVTFPYVSFGPTQEIIDDEECIDGEEHVFQIDVWDRSQARLSPTKRISGAVKAALHDAALTLPDPYALAFIRVTSTRTMRDPDGITGHGIVTVEARVEL</sequence>
<dbReference type="RefSeq" id="WP_043775413.1">
    <property type="nucleotide sequence ID" value="NZ_JAME01000079.1"/>
</dbReference>
<evidence type="ECO:0000313" key="1">
    <source>
        <dbReference type="EMBL" id="ETX26566.1"/>
    </source>
</evidence>
<accession>X7F3B1</accession>
<proteinExistence type="predicted"/>
<name>X7F3B1_9RHOB</name>
<evidence type="ECO:0008006" key="3">
    <source>
        <dbReference type="Google" id="ProtNLM"/>
    </source>
</evidence>
<dbReference type="Pfam" id="PF11367">
    <property type="entry name" value="Tail_completion_gp17"/>
    <property type="match status" value="1"/>
</dbReference>
<dbReference type="InterPro" id="IPR053745">
    <property type="entry name" value="Viral_Tail_Comp_sf"/>
</dbReference>
<dbReference type="AlphaFoldDB" id="X7F3B1"/>